<gene>
    <name evidence="4" type="ORF">AAG570_007784</name>
</gene>
<evidence type="ECO:0000313" key="5">
    <source>
        <dbReference type="Proteomes" id="UP001558652"/>
    </source>
</evidence>
<accession>A0ABD0XUI2</accession>
<dbReference type="Gene3D" id="3.30.110.10">
    <property type="entry name" value="Translation initiation factor 3 (IF-3), C-terminal domain"/>
    <property type="match status" value="1"/>
</dbReference>
<dbReference type="PANTHER" id="PTHR10938">
    <property type="entry name" value="TRANSLATION INITIATION FACTOR IF-3"/>
    <property type="match status" value="1"/>
</dbReference>
<dbReference type="InterPro" id="IPR001288">
    <property type="entry name" value="Translation_initiation_fac_3"/>
</dbReference>
<name>A0ABD0XUI2_9HEMI</name>
<dbReference type="InterPro" id="IPR036788">
    <property type="entry name" value="T_IF-3_C_sf"/>
</dbReference>
<dbReference type="EMBL" id="JBFDAA010000021">
    <property type="protein sequence ID" value="KAL1114961.1"/>
    <property type="molecule type" value="Genomic_DNA"/>
</dbReference>
<evidence type="ECO:0000256" key="1">
    <source>
        <dbReference type="ARBA" id="ARBA00005439"/>
    </source>
</evidence>
<sequence length="204" mass="23779">MIYNSLAKNPVPCTVTRPHFSSESSSKVEEKQKSKKPIVEYVTLIDLDKKIKLVTLMEATKLATRRSLKLIKVKDFDPQRQTPIYKIITSSEYLKEEINLKKFKAKDTAWKAKKIMTFSNKISDHDLSFKLRQIAKWLEKNYEVQITISGVEPKDPSTEELFKKMELILKDTGRIIQKRHSGNDIKCQVIPPKQNTSKYKEIEY</sequence>
<reference evidence="4 5" key="1">
    <citation type="submission" date="2024-07" db="EMBL/GenBank/DDBJ databases">
        <title>Chromosome-level genome assembly of the water stick insect Ranatra chinensis (Heteroptera: Nepidae).</title>
        <authorList>
            <person name="Liu X."/>
        </authorList>
    </citation>
    <scope>NUCLEOTIDE SEQUENCE [LARGE SCALE GENOMIC DNA]</scope>
    <source>
        <strain evidence="4">Cailab_2021Rc</strain>
        <tissue evidence="4">Muscle</tissue>
    </source>
</reference>
<evidence type="ECO:0000313" key="4">
    <source>
        <dbReference type="EMBL" id="KAL1114961.1"/>
    </source>
</evidence>
<evidence type="ECO:0008006" key="6">
    <source>
        <dbReference type="Google" id="ProtNLM"/>
    </source>
</evidence>
<dbReference type="SUPFAM" id="SSF55200">
    <property type="entry name" value="Translation initiation factor IF3, C-terminal domain"/>
    <property type="match status" value="1"/>
</dbReference>
<keyword evidence="5" id="KW-1185">Reference proteome</keyword>
<dbReference type="GO" id="GO:0003743">
    <property type="term" value="F:translation initiation factor activity"/>
    <property type="evidence" value="ECO:0007669"/>
    <property type="project" value="UniProtKB-KW"/>
</dbReference>
<comment type="similarity">
    <text evidence="1">Belongs to the IF-3 family.</text>
</comment>
<evidence type="ECO:0000256" key="3">
    <source>
        <dbReference type="ARBA" id="ARBA00022917"/>
    </source>
</evidence>
<evidence type="ECO:0000256" key="2">
    <source>
        <dbReference type="ARBA" id="ARBA00022540"/>
    </source>
</evidence>
<keyword evidence="3" id="KW-0648">Protein biosynthesis</keyword>
<comment type="caution">
    <text evidence="4">The sequence shown here is derived from an EMBL/GenBank/DDBJ whole genome shotgun (WGS) entry which is preliminary data.</text>
</comment>
<dbReference type="AlphaFoldDB" id="A0ABD0XUI2"/>
<dbReference type="Proteomes" id="UP001558652">
    <property type="component" value="Unassembled WGS sequence"/>
</dbReference>
<protein>
    <recommendedName>
        <fullName evidence="6">Translation initiation factor 3 N-terminal domain-containing protein</fullName>
    </recommendedName>
</protein>
<keyword evidence="2" id="KW-0396">Initiation factor</keyword>
<organism evidence="4 5">
    <name type="scientific">Ranatra chinensis</name>
    <dbReference type="NCBI Taxonomy" id="642074"/>
    <lineage>
        <taxon>Eukaryota</taxon>
        <taxon>Metazoa</taxon>
        <taxon>Ecdysozoa</taxon>
        <taxon>Arthropoda</taxon>
        <taxon>Hexapoda</taxon>
        <taxon>Insecta</taxon>
        <taxon>Pterygota</taxon>
        <taxon>Neoptera</taxon>
        <taxon>Paraneoptera</taxon>
        <taxon>Hemiptera</taxon>
        <taxon>Heteroptera</taxon>
        <taxon>Panheteroptera</taxon>
        <taxon>Nepomorpha</taxon>
        <taxon>Nepidae</taxon>
        <taxon>Ranatrinae</taxon>
        <taxon>Ranatra</taxon>
    </lineage>
</organism>
<proteinExistence type="inferred from homology"/>
<dbReference type="PANTHER" id="PTHR10938:SF0">
    <property type="entry name" value="TRANSLATION INITIATION FACTOR IF-3, MITOCHONDRIAL"/>
    <property type="match status" value="1"/>
</dbReference>